<dbReference type="InterPro" id="IPR000164">
    <property type="entry name" value="Histone_H3/CENP-A"/>
</dbReference>
<evidence type="ECO:0000313" key="5">
    <source>
        <dbReference type="Proteomes" id="UP000094527"/>
    </source>
</evidence>
<dbReference type="GO" id="GO:0000786">
    <property type="term" value="C:nucleosome"/>
    <property type="evidence" value="ECO:0007669"/>
    <property type="project" value="InterPro"/>
</dbReference>
<accession>A0A1D2NFC1</accession>
<feature type="compositionally biased region" description="Polar residues" evidence="2">
    <location>
        <begin position="37"/>
        <end position="49"/>
    </location>
</feature>
<dbReference type="EMBL" id="LJIJ01000058">
    <property type="protein sequence ID" value="ODN03953.1"/>
    <property type="molecule type" value="Genomic_DNA"/>
</dbReference>
<dbReference type="Gene3D" id="1.10.20.10">
    <property type="entry name" value="Histone, subunit A"/>
    <property type="match status" value="1"/>
</dbReference>
<feature type="domain" description="Core Histone H2A/H2B/H3" evidence="3">
    <location>
        <begin position="101"/>
        <end position="134"/>
    </location>
</feature>
<comment type="caution">
    <text evidence="4">The sequence shown here is derived from an EMBL/GenBank/DDBJ whole genome shotgun (WGS) entry which is preliminary data.</text>
</comment>
<evidence type="ECO:0000256" key="1">
    <source>
        <dbReference type="ARBA" id="ARBA00010343"/>
    </source>
</evidence>
<gene>
    <name evidence="4" type="ORF">Ocin01_02714</name>
</gene>
<dbReference type="AlphaFoldDB" id="A0A1D2NFC1"/>
<feature type="compositionally biased region" description="Polar residues" evidence="2">
    <location>
        <begin position="15"/>
        <end position="24"/>
    </location>
</feature>
<proteinExistence type="inferred from homology"/>
<dbReference type="GO" id="GO:0046982">
    <property type="term" value="F:protein heterodimerization activity"/>
    <property type="evidence" value="ECO:0007669"/>
    <property type="project" value="InterPro"/>
</dbReference>
<dbReference type="InterPro" id="IPR009072">
    <property type="entry name" value="Histone-fold"/>
</dbReference>
<name>A0A1D2NFC1_ORCCI</name>
<dbReference type="GO" id="GO:0030527">
    <property type="term" value="F:structural constituent of chromatin"/>
    <property type="evidence" value="ECO:0007669"/>
    <property type="project" value="InterPro"/>
</dbReference>
<dbReference type="InterPro" id="IPR007125">
    <property type="entry name" value="H2A/H2B/H3"/>
</dbReference>
<feature type="region of interest" description="Disordered" evidence="2">
    <location>
        <begin position="15"/>
        <end position="49"/>
    </location>
</feature>
<protein>
    <submittedName>
        <fullName evidence="4">Histone H3.3-like type 2</fullName>
    </submittedName>
</protein>
<dbReference type="SUPFAM" id="SSF47113">
    <property type="entry name" value="Histone-fold"/>
    <property type="match status" value="1"/>
</dbReference>
<dbReference type="PANTHER" id="PTHR11426">
    <property type="entry name" value="HISTONE H3"/>
    <property type="match status" value="1"/>
</dbReference>
<comment type="similarity">
    <text evidence="1">Belongs to the histone H3 family.</text>
</comment>
<evidence type="ECO:0000256" key="2">
    <source>
        <dbReference type="SAM" id="MobiDB-lite"/>
    </source>
</evidence>
<keyword evidence="5" id="KW-1185">Reference proteome</keyword>
<reference evidence="4 5" key="1">
    <citation type="journal article" date="2016" name="Genome Biol. Evol.">
        <title>Gene Family Evolution Reflects Adaptation to Soil Environmental Stressors in the Genome of the Collembolan Orchesella cincta.</title>
        <authorList>
            <person name="Faddeeva-Vakhrusheva A."/>
            <person name="Derks M.F."/>
            <person name="Anvar S.Y."/>
            <person name="Agamennone V."/>
            <person name="Suring W."/>
            <person name="Smit S."/>
            <person name="van Straalen N.M."/>
            <person name="Roelofs D."/>
        </authorList>
    </citation>
    <scope>NUCLEOTIDE SEQUENCE [LARGE SCALE GENOMIC DNA]</scope>
    <source>
        <tissue evidence="4">Mixed pool</tissue>
    </source>
</reference>
<evidence type="ECO:0000259" key="3">
    <source>
        <dbReference type="Pfam" id="PF00125"/>
    </source>
</evidence>
<evidence type="ECO:0000313" key="4">
    <source>
        <dbReference type="EMBL" id="ODN03953.1"/>
    </source>
</evidence>
<sequence>MSTSTSIPAVQVLLSMSQKPTARKSTGGKRKVIPTATPATQQKSQLTGDSDSIASVSVGVLFEVKDGATTSTADTPTGGRTLRVREPKEATAVTRFRRGPGFLAMRQIRRYQRSTEMLIPRLPFQRLVRQVTEELEVES</sequence>
<organism evidence="4 5">
    <name type="scientific">Orchesella cincta</name>
    <name type="common">Springtail</name>
    <name type="synonym">Podura cincta</name>
    <dbReference type="NCBI Taxonomy" id="48709"/>
    <lineage>
        <taxon>Eukaryota</taxon>
        <taxon>Metazoa</taxon>
        <taxon>Ecdysozoa</taxon>
        <taxon>Arthropoda</taxon>
        <taxon>Hexapoda</taxon>
        <taxon>Collembola</taxon>
        <taxon>Entomobryomorpha</taxon>
        <taxon>Entomobryoidea</taxon>
        <taxon>Orchesellidae</taxon>
        <taxon>Orchesellinae</taxon>
        <taxon>Orchesella</taxon>
    </lineage>
</organism>
<dbReference type="GO" id="GO:0003677">
    <property type="term" value="F:DNA binding"/>
    <property type="evidence" value="ECO:0007669"/>
    <property type="project" value="InterPro"/>
</dbReference>
<dbReference type="Pfam" id="PF00125">
    <property type="entry name" value="Histone"/>
    <property type="match status" value="1"/>
</dbReference>
<dbReference type="Proteomes" id="UP000094527">
    <property type="component" value="Unassembled WGS sequence"/>
</dbReference>
<dbReference type="STRING" id="48709.A0A1D2NFC1"/>